<dbReference type="EMBL" id="JADKGY010000029">
    <property type="protein sequence ID" value="MBK9984488.1"/>
    <property type="molecule type" value="Genomic_DNA"/>
</dbReference>
<dbReference type="Proteomes" id="UP000808337">
    <property type="component" value="Unassembled WGS sequence"/>
</dbReference>
<sequence>MCFRRGAVSALSDTHHFSTPCDKEGEYSITYQKGDGNYSSSGELNIRYEQGVDVWKSCGRILKEGFYTLDEFNQLLKKMEGSHWYREKKDKKRLPVLSILQRKVYDALPLIFSWVQGREISTGCGMPVRTAQRFFGNHTIFYKVRKGTYMKKILYDEE</sequence>
<name>A0A9D7SYW9_9BACT</name>
<accession>A0A9D7SYW9</accession>
<dbReference type="AlphaFoldDB" id="A0A9D7SYW9"/>
<protein>
    <submittedName>
        <fullName evidence="1">Uncharacterized protein</fullName>
    </submittedName>
</protein>
<evidence type="ECO:0000313" key="2">
    <source>
        <dbReference type="Proteomes" id="UP000808337"/>
    </source>
</evidence>
<reference evidence="1 2" key="1">
    <citation type="submission" date="2020-10" db="EMBL/GenBank/DDBJ databases">
        <title>Connecting structure to function with the recovery of over 1000 high-quality activated sludge metagenome-assembled genomes encoding full-length rRNA genes using long-read sequencing.</title>
        <authorList>
            <person name="Singleton C.M."/>
            <person name="Petriglieri F."/>
            <person name="Kristensen J.M."/>
            <person name="Kirkegaard R.H."/>
            <person name="Michaelsen T.Y."/>
            <person name="Andersen M.H."/>
            <person name="Karst S.M."/>
            <person name="Dueholm M.S."/>
            <person name="Nielsen P.H."/>
            <person name="Albertsen M."/>
        </authorList>
    </citation>
    <scope>NUCLEOTIDE SEQUENCE [LARGE SCALE GENOMIC DNA]</scope>
    <source>
        <strain evidence="1">Ribe_18-Q3-R11-54_MAXAC.273</strain>
    </source>
</reference>
<evidence type="ECO:0000313" key="1">
    <source>
        <dbReference type="EMBL" id="MBK9984488.1"/>
    </source>
</evidence>
<comment type="caution">
    <text evidence="1">The sequence shown here is derived from an EMBL/GenBank/DDBJ whole genome shotgun (WGS) entry which is preliminary data.</text>
</comment>
<organism evidence="1 2">
    <name type="scientific">Candidatus Opimibacter skivensis</name>
    <dbReference type="NCBI Taxonomy" id="2982028"/>
    <lineage>
        <taxon>Bacteria</taxon>
        <taxon>Pseudomonadati</taxon>
        <taxon>Bacteroidota</taxon>
        <taxon>Saprospiria</taxon>
        <taxon>Saprospirales</taxon>
        <taxon>Saprospiraceae</taxon>
        <taxon>Candidatus Opimibacter</taxon>
    </lineage>
</organism>
<proteinExistence type="predicted"/>
<gene>
    <name evidence="1" type="ORF">IPP15_19325</name>
</gene>